<feature type="domain" description="Mur ligase C-terminal" evidence="9">
    <location>
        <begin position="314"/>
        <end position="430"/>
    </location>
</feature>
<dbReference type="RefSeq" id="WP_126945140.1">
    <property type="nucleotide sequence ID" value="NZ_RZHG01000010.1"/>
</dbReference>
<evidence type="ECO:0000256" key="8">
    <source>
        <dbReference type="RuleBase" id="RU003664"/>
    </source>
</evidence>
<dbReference type="GO" id="GO:0008360">
    <property type="term" value="P:regulation of cell shape"/>
    <property type="evidence" value="ECO:0007669"/>
    <property type="project" value="UniProtKB-KW"/>
</dbReference>
<comment type="similarity">
    <text evidence="7">Belongs to the MurCDEF family.</text>
</comment>
<dbReference type="Pfam" id="PF21799">
    <property type="entry name" value="MurD-like_N"/>
    <property type="match status" value="1"/>
</dbReference>
<dbReference type="PANTHER" id="PTHR43692:SF1">
    <property type="entry name" value="UDP-N-ACETYLMURAMOYLALANINE--D-GLUTAMATE LIGASE"/>
    <property type="match status" value="1"/>
</dbReference>
<dbReference type="Pfam" id="PF08245">
    <property type="entry name" value="Mur_ligase_M"/>
    <property type="match status" value="1"/>
</dbReference>
<dbReference type="SUPFAM" id="SSF53623">
    <property type="entry name" value="MurD-like peptide ligases, catalytic domain"/>
    <property type="match status" value="1"/>
</dbReference>
<feature type="domain" description="Mur ligase central" evidence="10">
    <location>
        <begin position="119"/>
        <end position="291"/>
    </location>
</feature>
<evidence type="ECO:0000256" key="6">
    <source>
        <dbReference type="ARBA" id="ARBA00022840"/>
    </source>
</evidence>
<dbReference type="Gene3D" id="3.40.50.720">
    <property type="entry name" value="NAD(P)-binding Rossmann-like Domain"/>
    <property type="match status" value="1"/>
</dbReference>
<keyword evidence="4 7" id="KW-0436">Ligase</keyword>
<dbReference type="InterPro" id="IPR013221">
    <property type="entry name" value="Mur_ligase_cen"/>
</dbReference>
<reference evidence="11 12" key="1">
    <citation type="submission" date="2018-12" db="EMBL/GenBank/DDBJ databases">
        <title>three novel Halomonas strain isolated from plants.</title>
        <authorList>
            <person name="Sun C."/>
        </authorList>
    </citation>
    <scope>NUCLEOTIDE SEQUENCE [LARGE SCALE GENOMIC DNA]</scope>
    <source>
        <strain evidence="11 12">DSM 19434</strain>
    </source>
</reference>
<comment type="caution">
    <text evidence="11">The sequence shown here is derived from an EMBL/GenBank/DDBJ whole genome shotgun (WGS) entry which is preliminary data.</text>
</comment>
<comment type="pathway">
    <text evidence="2 7 8">Cell wall biogenesis; peptidoglycan biosynthesis.</text>
</comment>
<evidence type="ECO:0000256" key="7">
    <source>
        <dbReference type="HAMAP-Rule" id="MF_00639"/>
    </source>
</evidence>
<dbReference type="Pfam" id="PF02875">
    <property type="entry name" value="Mur_ligase_C"/>
    <property type="match status" value="1"/>
</dbReference>
<dbReference type="Proteomes" id="UP000287336">
    <property type="component" value="Unassembled WGS sequence"/>
</dbReference>
<evidence type="ECO:0000256" key="3">
    <source>
        <dbReference type="ARBA" id="ARBA00022490"/>
    </source>
</evidence>
<dbReference type="OrthoDB" id="9809796at2"/>
<organism evidence="11 12">
    <name type="scientific">Vreelandella andesensis</name>
    <dbReference type="NCBI Taxonomy" id="447567"/>
    <lineage>
        <taxon>Bacteria</taxon>
        <taxon>Pseudomonadati</taxon>
        <taxon>Pseudomonadota</taxon>
        <taxon>Gammaproteobacteria</taxon>
        <taxon>Oceanospirillales</taxon>
        <taxon>Halomonadaceae</taxon>
        <taxon>Vreelandella</taxon>
    </lineage>
</organism>
<keyword evidence="7 8" id="KW-0131">Cell cycle</keyword>
<dbReference type="InterPro" id="IPR004101">
    <property type="entry name" value="Mur_ligase_C"/>
</dbReference>
<dbReference type="Gene3D" id="3.40.1190.10">
    <property type="entry name" value="Mur-like, catalytic domain"/>
    <property type="match status" value="1"/>
</dbReference>
<feature type="binding site" evidence="7">
    <location>
        <begin position="121"/>
        <end position="127"/>
    </location>
    <ligand>
        <name>ATP</name>
        <dbReference type="ChEBI" id="CHEBI:30616"/>
    </ligand>
</feature>
<dbReference type="SUPFAM" id="SSF51984">
    <property type="entry name" value="MurCD N-terminal domain"/>
    <property type="match status" value="1"/>
</dbReference>
<accession>A0A3S0YY53</accession>
<dbReference type="AlphaFoldDB" id="A0A3S0YY53"/>
<dbReference type="GO" id="GO:0008764">
    <property type="term" value="F:UDP-N-acetylmuramoylalanine-D-glutamate ligase activity"/>
    <property type="evidence" value="ECO:0007669"/>
    <property type="project" value="UniProtKB-UniRule"/>
</dbReference>
<dbReference type="Gene3D" id="3.90.190.20">
    <property type="entry name" value="Mur ligase, C-terminal domain"/>
    <property type="match status" value="1"/>
</dbReference>
<evidence type="ECO:0000256" key="1">
    <source>
        <dbReference type="ARBA" id="ARBA00004496"/>
    </source>
</evidence>
<dbReference type="EMBL" id="RZHG01000010">
    <property type="protein sequence ID" value="RUR32395.1"/>
    <property type="molecule type" value="Genomic_DNA"/>
</dbReference>
<keyword evidence="7 8" id="KW-0961">Cell wall biogenesis/degradation</keyword>
<evidence type="ECO:0000256" key="4">
    <source>
        <dbReference type="ARBA" id="ARBA00022598"/>
    </source>
</evidence>
<gene>
    <name evidence="7" type="primary">murD</name>
    <name evidence="11" type="ORF">ELY33_05530</name>
</gene>
<keyword evidence="7 8" id="KW-0573">Peptidoglycan synthesis</keyword>
<dbReference type="PANTHER" id="PTHR43692">
    <property type="entry name" value="UDP-N-ACETYLMURAMOYLALANINE--D-GLUTAMATE LIGASE"/>
    <property type="match status" value="1"/>
</dbReference>
<keyword evidence="7 8" id="KW-0132">Cell division</keyword>
<dbReference type="GO" id="GO:0051301">
    <property type="term" value="P:cell division"/>
    <property type="evidence" value="ECO:0007669"/>
    <property type="project" value="UniProtKB-KW"/>
</dbReference>
<keyword evidence="12" id="KW-1185">Reference proteome</keyword>
<dbReference type="GO" id="GO:0005524">
    <property type="term" value="F:ATP binding"/>
    <property type="evidence" value="ECO:0007669"/>
    <property type="project" value="UniProtKB-UniRule"/>
</dbReference>
<name>A0A3S0YY53_9GAMM</name>
<keyword evidence="3 7" id="KW-0963">Cytoplasm</keyword>
<dbReference type="SUPFAM" id="SSF53244">
    <property type="entry name" value="MurD-like peptide ligases, peptide-binding domain"/>
    <property type="match status" value="1"/>
</dbReference>
<sequence length="464" mass="49201">MVQVANGVTVVIGLGISGQAICRHLARQGTFFMVADTRAEPPGLLAFQNENPGVEVYCGPLTALDLTNAYEVVLSPGVDPYSPGLEGLLERHNPVTGESMLVGEIALFVRAARAPIAAITGSNAKSTVTTLLGEMAIAAGVKAAVGGNLGTPALDLLVECPDAELYILELSSFQLETTPHLAAKAAAFLNICEDHLDRHGDMAGYRRAKQRIFHGAQSAIVNADDARTWPEAAIDHMERFSAFAPTGNDWGLAEINGELMLLHGEVAWLNTQRLAIAGRHNYVNALAALAMGNALGFAKMPMCQALTAFKGLPHRSEVIVRMNGVMWVNDSKGTNVGATLAAIQGISATLKGKIILLAGGVGKGADFTPLATPLAECAKAALLFGADAHRLEAALSPSVPVQLTNDLLQAMEIAWEMAEPGDCVLLSPACASLDQFINYQARGDAFRYWVEQKYSQHNHSEARS</sequence>
<keyword evidence="7 8" id="KW-0133">Cell shape</keyword>
<comment type="subcellular location">
    <subcellularLocation>
        <location evidence="1 7 8">Cytoplasm</location>
    </subcellularLocation>
</comment>
<protein>
    <recommendedName>
        <fullName evidence="7 8">UDP-N-acetylmuramoylalanine--D-glutamate ligase</fullName>
        <ecNumber evidence="7 8">6.3.2.9</ecNumber>
    </recommendedName>
    <alternativeName>
        <fullName evidence="7">D-glutamic acid-adding enzyme</fullName>
    </alternativeName>
    <alternativeName>
        <fullName evidence="7">UDP-N-acetylmuramoyl-L-alanyl-D-glutamate synthetase</fullName>
    </alternativeName>
</protein>
<dbReference type="GO" id="GO:0005737">
    <property type="term" value="C:cytoplasm"/>
    <property type="evidence" value="ECO:0007669"/>
    <property type="project" value="UniProtKB-SubCell"/>
</dbReference>
<evidence type="ECO:0000259" key="10">
    <source>
        <dbReference type="Pfam" id="PF08245"/>
    </source>
</evidence>
<proteinExistence type="inferred from homology"/>
<dbReference type="GO" id="GO:0009252">
    <property type="term" value="P:peptidoglycan biosynthetic process"/>
    <property type="evidence" value="ECO:0007669"/>
    <property type="project" value="UniProtKB-UniRule"/>
</dbReference>
<keyword evidence="5 7" id="KW-0547">Nucleotide-binding</keyword>
<evidence type="ECO:0000313" key="11">
    <source>
        <dbReference type="EMBL" id="RUR32395.1"/>
    </source>
</evidence>
<dbReference type="HAMAP" id="MF_00639">
    <property type="entry name" value="MurD"/>
    <property type="match status" value="1"/>
</dbReference>
<evidence type="ECO:0000256" key="2">
    <source>
        <dbReference type="ARBA" id="ARBA00004752"/>
    </source>
</evidence>
<dbReference type="UniPathway" id="UPA00219"/>
<dbReference type="GO" id="GO:0071555">
    <property type="term" value="P:cell wall organization"/>
    <property type="evidence" value="ECO:0007669"/>
    <property type="project" value="UniProtKB-KW"/>
</dbReference>
<evidence type="ECO:0000259" key="9">
    <source>
        <dbReference type="Pfam" id="PF02875"/>
    </source>
</evidence>
<dbReference type="EC" id="6.3.2.9" evidence="7 8"/>
<evidence type="ECO:0000256" key="5">
    <source>
        <dbReference type="ARBA" id="ARBA00022741"/>
    </source>
</evidence>
<keyword evidence="6 7" id="KW-0067">ATP-binding</keyword>
<dbReference type="InterPro" id="IPR036565">
    <property type="entry name" value="Mur-like_cat_sf"/>
</dbReference>
<dbReference type="InterPro" id="IPR036615">
    <property type="entry name" value="Mur_ligase_C_dom_sf"/>
</dbReference>
<dbReference type="NCBIfam" id="TIGR01087">
    <property type="entry name" value="murD"/>
    <property type="match status" value="1"/>
</dbReference>
<comment type="catalytic activity">
    <reaction evidence="7 8">
        <text>UDP-N-acetyl-alpha-D-muramoyl-L-alanine + D-glutamate + ATP = UDP-N-acetyl-alpha-D-muramoyl-L-alanyl-D-glutamate + ADP + phosphate + H(+)</text>
        <dbReference type="Rhea" id="RHEA:16429"/>
        <dbReference type="ChEBI" id="CHEBI:15378"/>
        <dbReference type="ChEBI" id="CHEBI:29986"/>
        <dbReference type="ChEBI" id="CHEBI:30616"/>
        <dbReference type="ChEBI" id="CHEBI:43474"/>
        <dbReference type="ChEBI" id="CHEBI:83898"/>
        <dbReference type="ChEBI" id="CHEBI:83900"/>
        <dbReference type="ChEBI" id="CHEBI:456216"/>
        <dbReference type="EC" id="6.3.2.9"/>
    </reaction>
</comment>
<evidence type="ECO:0000313" key="12">
    <source>
        <dbReference type="Proteomes" id="UP000287336"/>
    </source>
</evidence>
<dbReference type="InterPro" id="IPR005762">
    <property type="entry name" value="MurD"/>
</dbReference>
<comment type="function">
    <text evidence="7 8">Cell wall formation. Catalyzes the addition of glutamate to the nucleotide precursor UDP-N-acetylmuramoyl-L-alanine (UMA).</text>
</comment>